<organism evidence="1 2">
    <name type="scientific">Paenibacillus prosopidis</name>
    <dbReference type="NCBI Taxonomy" id="630520"/>
    <lineage>
        <taxon>Bacteria</taxon>
        <taxon>Bacillati</taxon>
        <taxon>Bacillota</taxon>
        <taxon>Bacilli</taxon>
        <taxon>Bacillales</taxon>
        <taxon>Paenibacillaceae</taxon>
        <taxon>Paenibacillus</taxon>
    </lineage>
</organism>
<evidence type="ECO:0000313" key="1">
    <source>
        <dbReference type="EMBL" id="RCW44157.1"/>
    </source>
</evidence>
<accession>A0A368VR81</accession>
<gene>
    <name evidence="1" type="ORF">DFP97_11220</name>
</gene>
<evidence type="ECO:0000313" key="2">
    <source>
        <dbReference type="Proteomes" id="UP000252415"/>
    </source>
</evidence>
<sequence>MRGILVSMLLLITVIFLYQAVAEGDAGMKRQIQGAGGTVSEHIRGMSP</sequence>
<dbReference type="EMBL" id="QPJD01000012">
    <property type="protein sequence ID" value="RCW44157.1"/>
    <property type="molecule type" value="Genomic_DNA"/>
</dbReference>
<keyword evidence="2" id="KW-1185">Reference proteome</keyword>
<name>A0A368VR81_9BACL</name>
<dbReference type="AlphaFoldDB" id="A0A368VR81"/>
<reference evidence="1 2" key="1">
    <citation type="submission" date="2018-07" db="EMBL/GenBank/DDBJ databases">
        <title>Genomic Encyclopedia of Type Strains, Phase III (KMG-III): the genomes of soil and plant-associated and newly described type strains.</title>
        <authorList>
            <person name="Whitman W."/>
        </authorList>
    </citation>
    <scope>NUCLEOTIDE SEQUENCE [LARGE SCALE GENOMIC DNA]</scope>
    <source>
        <strain evidence="1 2">CECT 7506</strain>
    </source>
</reference>
<comment type="caution">
    <text evidence="1">The sequence shown here is derived from an EMBL/GenBank/DDBJ whole genome shotgun (WGS) entry which is preliminary data.</text>
</comment>
<protein>
    <submittedName>
        <fullName evidence="1">Uncharacterized protein</fullName>
    </submittedName>
</protein>
<dbReference type="Proteomes" id="UP000252415">
    <property type="component" value="Unassembled WGS sequence"/>
</dbReference>
<proteinExistence type="predicted"/>